<keyword evidence="3" id="KW-0964">Secreted</keyword>
<feature type="non-terminal residue" evidence="8">
    <location>
        <position position="471"/>
    </location>
</feature>
<evidence type="ECO:0000256" key="7">
    <source>
        <dbReference type="ARBA" id="ARBA00023239"/>
    </source>
</evidence>
<evidence type="ECO:0000256" key="5">
    <source>
        <dbReference type="ARBA" id="ARBA00022729"/>
    </source>
</evidence>
<keyword evidence="4" id="KW-0479">Metal-binding</keyword>
<accession>A0ABS6S3S0</accession>
<keyword evidence="5" id="KW-0732">Signal</keyword>
<evidence type="ECO:0008006" key="10">
    <source>
        <dbReference type="Google" id="ProtNLM"/>
    </source>
</evidence>
<evidence type="ECO:0000313" key="8">
    <source>
        <dbReference type="EMBL" id="MBV6343499.1"/>
    </source>
</evidence>
<dbReference type="PANTHER" id="PTHR40088:SF1">
    <property type="entry name" value="PECTATE LYASE PEL9"/>
    <property type="match status" value="1"/>
</dbReference>
<name>A0ABS6S3S0_9BACT</name>
<comment type="cofactor">
    <cofactor evidence="1">
        <name>Ca(2+)</name>
        <dbReference type="ChEBI" id="CHEBI:29108"/>
    </cofactor>
</comment>
<keyword evidence="7" id="KW-0456">Lyase</keyword>
<evidence type="ECO:0000256" key="4">
    <source>
        <dbReference type="ARBA" id="ARBA00022723"/>
    </source>
</evidence>
<evidence type="ECO:0000313" key="9">
    <source>
        <dbReference type="Proteomes" id="UP001196980"/>
    </source>
</evidence>
<dbReference type="PANTHER" id="PTHR40088">
    <property type="entry name" value="PECTATE LYASE (EUROFUNG)"/>
    <property type="match status" value="1"/>
</dbReference>
<gene>
    <name evidence="8" type="ORF">HWQ67_18150</name>
</gene>
<evidence type="ECO:0000256" key="2">
    <source>
        <dbReference type="ARBA" id="ARBA00004613"/>
    </source>
</evidence>
<dbReference type="RefSeq" id="WP_218254113.1">
    <property type="nucleotide sequence ID" value="NZ_JABXWD010000623.1"/>
</dbReference>
<comment type="caution">
    <text evidence="8">The sequence shown here is derived from an EMBL/GenBank/DDBJ whole genome shotgun (WGS) entry which is preliminary data.</text>
</comment>
<dbReference type="NCBIfam" id="NF041518">
    <property type="entry name" value="choice_anch_Q"/>
    <property type="match status" value="1"/>
</dbReference>
<evidence type="ECO:0000256" key="6">
    <source>
        <dbReference type="ARBA" id="ARBA00022837"/>
    </source>
</evidence>
<evidence type="ECO:0000256" key="3">
    <source>
        <dbReference type="ARBA" id="ARBA00022525"/>
    </source>
</evidence>
<comment type="subcellular location">
    <subcellularLocation>
        <location evidence="2">Secreted</location>
    </subcellularLocation>
</comment>
<keyword evidence="6" id="KW-0106">Calcium</keyword>
<dbReference type="EMBL" id="JABXWD010000623">
    <property type="protein sequence ID" value="MBV6343499.1"/>
    <property type="molecule type" value="Genomic_DNA"/>
</dbReference>
<protein>
    <recommendedName>
        <fullName evidence="10">Right handed beta helix domain-containing protein</fullName>
    </recommendedName>
</protein>
<evidence type="ECO:0000256" key="1">
    <source>
        <dbReference type="ARBA" id="ARBA00001913"/>
    </source>
</evidence>
<sequence length="471" mass="51799">MATYYASPTGAYDAPGTYANPWNVARVDYAAQNTLNPGDTVIFKTGTYTYAGADYGYMIQPKRAGASGNPIVYASEVIHGSIIDGNASGDHYHVTNSQSQPLATHGAHSVFMLWYANYLRFEGLVVRKGLWGGIACNVIPGSNYITIYRCIVHDIGQRYEYKDYYGISGIFCGQQIHDWTLDSNTIYNCGRLNTETTGFLDGGYWMGSTYFPEWSLGHNWYHDHGFYACGLRHYVVNNVFYNCVHGWSISVSPENHANDGPDWRIVNNTFDGTNPTTPGNIGCNNPERMTNMLVSNNIFYQPTTSMIHFIYGYGWASNMIIRNNLATCSSTYSISNVPPTPGPGTIVDNILNVSPSAFFVDAATHDYHLAGTSPAISAAYGPDAPDYDLNQVERPIGEDDSGAYEYEGGFFMATYVKFQDFVEQLCKGVHQLHAAGHTLNVYLTNTTPNVSTHAVKADLAGITEQNGYAAA</sequence>
<dbReference type="Proteomes" id="UP001196980">
    <property type="component" value="Unassembled WGS sequence"/>
</dbReference>
<dbReference type="InterPro" id="IPR052052">
    <property type="entry name" value="Polysaccharide_Lyase_9"/>
</dbReference>
<organism evidence="8 9">
    <name type="scientific">Candidatus Magnetobacterium casense</name>
    <dbReference type="NCBI Taxonomy" id="1455061"/>
    <lineage>
        <taxon>Bacteria</taxon>
        <taxon>Pseudomonadati</taxon>
        <taxon>Nitrospirota</taxon>
        <taxon>Thermodesulfovibrionia</taxon>
        <taxon>Thermodesulfovibrionales</taxon>
        <taxon>Candidatus Magnetobacteriaceae</taxon>
        <taxon>Candidatus Magnetobacterium</taxon>
    </lineage>
</organism>
<proteinExistence type="predicted"/>
<reference evidence="8 9" key="1">
    <citation type="journal article" date="2020" name="J Geophys Res Biogeosci">
        <title>Magnetotaxis as an Adaptation to Enable Bacterial Shuttling of Microbial Sulfur and Sulfur Cycling Across Aquatic Oxic#Anoxic Interfaces.</title>
        <authorList>
            <person name="Li J."/>
            <person name="Liu P."/>
            <person name="Wang J."/>
            <person name="Roberts A.P."/>
            <person name="Pan Y."/>
        </authorList>
    </citation>
    <scope>NUCLEOTIDE SEQUENCE [LARGE SCALE GENOMIC DNA]</scope>
    <source>
        <strain evidence="8 9">MYR-1_YQ</strain>
    </source>
</reference>
<keyword evidence="9" id="KW-1185">Reference proteome</keyword>
<dbReference type="InterPro" id="IPR059226">
    <property type="entry name" value="Choice_anch_Q_dom"/>
</dbReference>